<feature type="compositionally biased region" description="Basic and acidic residues" evidence="2">
    <location>
        <begin position="9"/>
        <end position="23"/>
    </location>
</feature>
<proteinExistence type="predicted"/>
<dbReference type="InterPro" id="IPR002048">
    <property type="entry name" value="EF_hand_dom"/>
</dbReference>
<evidence type="ECO:0000313" key="5">
    <source>
        <dbReference type="Proteomes" id="UP000789595"/>
    </source>
</evidence>
<feature type="region of interest" description="Disordered" evidence="2">
    <location>
        <begin position="1"/>
        <end position="38"/>
    </location>
</feature>
<feature type="domain" description="EF-hand" evidence="3">
    <location>
        <begin position="134"/>
        <end position="169"/>
    </location>
</feature>
<feature type="non-terminal residue" evidence="4">
    <location>
        <position position="1"/>
    </location>
</feature>
<organism evidence="4 5">
    <name type="scientific">Pelagomonas calceolata</name>
    <dbReference type="NCBI Taxonomy" id="35677"/>
    <lineage>
        <taxon>Eukaryota</taxon>
        <taxon>Sar</taxon>
        <taxon>Stramenopiles</taxon>
        <taxon>Ochrophyta</taxon>
        <taxon>Pelagophyceae</taxon>
        <taxon>Pelagomonadales</taxon>
        <taxon>Pelagomonadaceae</taxon>
        <taxon>Pelagomonas</taxon>
    </lineage>
</organism>
<dbReference type="AlphaFoldDB" id="A0A8J2SP24"/>
<dbReference type="Proteomes" id="UP000789595">
    <property type="component" value="Unassembled WGS sequence"/>
</dbReference>
<dbReference type="InterPro" id="IPR011992">
    <property type="entry name" value="EF-hand-dom_pair"/>
</dbReference>
<dbReference type="InterPro" id="IPR018247">
    <property type="entry name" value="EF_Hand_1_Ca_BS"/>
</dbReference>
<reference evidence="4" key="1">
    <citation type="submission" date="2021-11" db="EMBL/GenBank/DDBJ databases">
        <authorList>
            <consortium name="Genoscope - CEA"/>
            <person name="William W."/>
        </authorList>
    </citation>
    <scope>NUCLEOTIDE SEQUENCE</scope>
</reference>
<evidence type="ECO:0000256" key="2">
    <source>
        <dbReference type="SAM" id="MobiDB-lite"/>
    </source>
</evidence>
<sequence>ESLSFGQPGERRHGSTLSRKQERGSLSPRGSGRCSLPRRRRVRVWAKAGQWPLQTRRIRVGNMGFSRGINYRGSQGLKRVATKHKDHAHRLRAKKAHLTSGFAKHLDSLRSSSRKLLKKLKGAKVEPEEPLEPSFDEKLDILFTRYDADHSGEIDAEELVKLLWDLTPPRERPFVKPNLGDANFIMEQCNDNGNVAYLSRDELKDAVLLWRRIEKSTRPSPTDRSRTGRQLGACCLKLCCG</sequence>
<gene>
    <name evidence="4" type="ORF">PECAL_4P12220</name>
</gene>
<accession>A0A8J2SP24</accession>
<dbReference type="PROSITE" id="PS50222">
    <property type="entry name" value="EF_HAND_2"/>
    <property type="match status" value="1"/>
</dbReference>
<evidence type="ECO:0000313" key="4">
    <source>
        <dbReference type="EMBL" id="CAH0373968.1"/>
    </source>
</evidence>
<evidence type="ECO:0000259" key="3">
    <source>
        <dbReference type="PROSITE" id="PS50222"/>
    </source>
</evidence>
<keyword evidence="1" id="KW-0106">Calcium</keyword>
<dbReference type="GO" id="GO:0005509">
    <property type="term" value="F:calcium ion binding"/>
    <property type="evidence" value="ECO:0007669"/>
    <property type="project" value="InterPro"/>
</dbReference>
<keyword evidence="5" id="KW-1185">Reference proteome</keyword>
<dbReference type="OrthoDB" id="428774at2759"/>
<dbReference type="EMBL" id="CAKKNE010000004">
    <property type="protein sequence ID" value="CAH0373968.1"/>
    <property type="molecule type" value="Genomic_DNA"/>
</dbReference>
<dbReference type="SUPFAM" id="SSF47473">
    <property type="entry name" value="EF-hand"/>
    <property type="match status" value="1"/>
</dbReference>
<name>A0A8J2SP24_9STRA</name>
<protein>
    <recommendedName>
        <fullName evidence="3">EF-hand domain-containing protein</fullName>
    </recommendedName>
</protein>
<dbReference type="Gene3D" id="1.10.238.10">
    <property type="entry name" value="EF-hand"/>
    <property type="match status" value="1"/>
</dbReference>
<dbReference type="PROSITE" id="PS00018">
    <property type="entry name" value="EF_HAND_1"/>
    <property type="match status" value="1"/>
</dbReference>
<evidence type="ECO:0000256" key="1">
    <source>
        <dbReference type="ARBA" id="ARBA00022837"/>
    </source>
</evidence>
<comment type="caution">
    <text evidence="4">The sequence shown here is derived from an EMBL/GenBank/DDBJ whole genome shotgun (WGS) entry which is preliminary data.</text>
</comment>